<evidence type="ECO:0000256" key="1">
    <source>
        <dbReference type="SAM" id="MobiDB-lite"/>
    </source>
</evidence>
<sequence length="161" mass="16639">MEATTAVAPPQRVCPNCARLSWATGPTCPYCTARFRSGRAIAPWMLAVAVGVVLLGMVVLFVIAGQIAQHRVDDRIEQINQDFDTSLNKFRTDVQKELDARLPAAGAAVPPAVPTATPFATETPAPATTPDAGATATAEPTVTATKTASPTATPSVTIGPG</sequence>
<proteinExistence type="predicted"/>
<keyword evidence="2" id="KW-0472">Membrane</keyword>
<keyword evidence="2" id="KW-1133">Transmembrane helix</keyword>
<comment type="caution">
    <text evidence="3">The sequence shown here is derived from an EMBL/GenBank/DDBJ whole genome shotgun (WGS) entry which is preliminary data.</text>
</comment>
<dbReference type="AlphaFoldDB" id="A0A9X3MSD2"/>
<protein>
    <submittedName>
        <fullName evidence="3">Uncharacterized protein</fullName>
    </submittedName>
</protein>
<dbReference type="EMBL" id="JAPDOD010000012">
    <property type="protein sequence ID" value="MDA0161502.1"/>
    <property type="molecule type" value="Genomic_DNA"/>
</dbReference>
<evidence type="ECO:0000313" key="4">
    <source>
        <dbReference type="Proteomes" id="UP001149140"/>
    </source>
</evidence>
<feature type="region of interest" description="Disordered" evidence="1">
    <location>
        <begin position="116"/>
        <end position="161"/>
    </location>
</feature>
<dbReference type="Proteomes" id="UP001149140">
    <property type="component" value="Unassembled WGS sequence"/>
</dbReference>
<accession>A0A9X3MSD2</accession>
<dbReference type="RefSeq" id="WP_270040718.1">
    <property type="nucleotide sequence ID" value="NZ_JAPDOD010000012.1"/>
</dbReference>
<name>A0A9X3MSD2_9ACTN</name>
<keyword evidence="2" id="KW-0812">Transmembrane</keyword>
<gene>
    <name evidence="3" type="ORF">OM076_14595</name>
</gene>
<feature type="transmembrane region" description="Helical" evidence="2">
    <location>
        <begin position="44"/>
        <end position="65"/>
    </location>
</feature>
<keyword evidence="4" id="KW-1185">Reference proteome</keyword>
<evidence type="ECO:0000313" key="3">
    <source>
        <dbReference type="EMBL" id="MDA0161502.1"/>
    </source>
</evidence>
<evidence type="ECO:0000256" key="2">
    <source>
        <dbReference type="SAM" id="Phobius"/>
    </source>
</evidence>
<organism evidence="3 4">
    <name type="scientific">Solirubrobacter ginsenosidimutans</name>
    <dbReference type="NCBI Taxonomy" id="490573"/>
    <lineage>
        <taxon>Bacteria</taxon>
        <taxon>Bacillati</taxon>
        <taxon>Actinomycetota</taxon>
        <taxon>Thermoleophilia</taxon>
        <taxon>Solirubrobacterales</taxon>
        <taxon>Solirubrobacteraceae</taxon>
        <taxon>Solirubrobacter</taxon>
    </lineage>
</organism>
<reference evidence="3" key="1">
    <citation type="submission" date="2022-10" db="EMBL/GenBank/DDBJ databases">
        <title>The WGS of Solirubrobacter ginsenosidimutans DSM 21036.</title>
        <authorList>
            <person name="Jiang Z."/>
        </authorList>
    </citation>
    <scope>NUCLEOTIDE SEQUENCE</scope>
    <source>
        <strain evidence="3">DSM 21036</strain>
    </source>
</reference>